<dbReference type="GO" id="GO:0045271">
    <property type="term" value="C:respiratory chain complex I"/>
    <property type="evidence" value="ECO:0007669"/>
    <property type="project" value="InterPro"/>
</dbReference>
<dbReference type="EMBL" id="KK119760">
    <property type="protein sequence ID" value="KFM76680.1"/>
    <property type="molecule type" value="Genomic_DNA"/>
</dbReference>
<dbReference type="InterPro" id="IPR026193">
    <property type="entry name" value="NDUFV3"/>
</dbReference>
<name>A0A087UH41_STEMI</name>
<dbReference type="Pfam" id="PF15880">
    <property type="entry name" value="NDUFV3"/>
    <property type="match status" value="1"/>
</dbReference>
<dbReference type="OMA" id="NEYSFND"/>
<gene>
    <name evidence="1" type="ORF">X975_16066</name>
</gene>
<reference evidence="1 2" key="1">
    <citation type="submission" date="2013-11" db="EMBL/GenBank/DDBJ databases">
        <title>Genome sequencing of Stegodyphus mimosarum.</title>
        <authorList>
            <person name="Bechsgaard J."/>
        </authorList>
    </citation>
    <scope>NUCLEOTIDE SEQUENCE [LARGE SCALE GENOMIC DNA]</scope>
</reference>
<keyword evidence="2" id="KW-1185">Reference proteome</keyword>
<dbReference type="Proteomes" id="UP000054359">
    <property type="component" value="Unassembled WGS sequence"/>
</dbReference>
<sequence length="76" mass="8761">MGIHLLRSFVRNPSTLPNGMFYILRMCNQEVNRGNSTGSSDSQSKQAVYGAPEYFGYNEYSFFDIHAAMEKYRLPR</sequence>
<dbReference type="GO" id="GO:0005739">
    <property type="term" value="C:mitochondrion"/>
    <property type="evidence" value="ECO:0007669"/>
    <property type="project" value="InterPro"/>
</dbReference>
<organism evidence="1 2">
    <name type="scientific">Stegodyphus mimosarum</name>
    <name type="common">African social velvet spider</name>
    <dbReference type="NCBI Taxonomy" id="407821"/>
    <lineage>
        <taxon>Eukaryota</taxon>
        <taxon>Metazoa</taxon>
        <taxon>Ecdysozoa</taxon>
        <taxon>Arthropoda</taxon>
        <taxon>Chelicerata</taxon>
        <taxon>Arachnida</taxon>
        <taxon>Araneae</taxon>
        <taxon>Araneomorphae</taxon>
        <taxon>Entelegynae</taxon>
        <taxon>Eresoidea</taxon>
        <taxon>Eresidae</taxon>
        <taxon>Stegodyphus</taxon>
    </lineage>
</organism>
<dbReference type="AlphaFoldDB" id="A0A087UH41"/>
<proteinExistence type="predicted"/>
<evidence type="ECO:0000313" key="2">
    <source>
        <dbReference type="Proteomes" id="UP000054359"/>
    </source>
</evidence>
<feature type="non-terminal residue" evidence="1">
    <location>
        <position position="76"/>
    </location>
</feature>
<protein>
    <submittedName>
        <fullName evidence="1">Uncharacterized protein</fullName>
    </submittedName>
</protein>
<evidence type="ECO:0000313" key="1">
    <source>
        <dbReference type="EMBL" id="KFM76680.1"/>
    </source>
</evidence>
<dbReference type="OrthoDB" id="6407517at2759"/>
<accession>A0A087UH41</accession>